<feature type="domain" description="CHAT" evidence="1">
    <location>
        <begin position="765"/>
        <end position="1063"/>
    </location>
</feature>
<dbReference type="InterPro" id="IPR011990">
    <property type="entry name" value="TPR-like_helical_dom_sf"/>
</dbReference>
<proteinExistence type="predicted"/>
<dbReference type="OrthoDB" id="3781218at2759"/>
<dbReference type="SUPFAM" id="SSF81901">
    <property type="entry name" value="HCP-like"/>
    <property type="match status" value="1"/>
</dbReference>
<dbReference type="Pfam" id="PF12770">
    <property type="entry name" value="CHAT"/>
    <property type="match status" value="1"/>
</dbReference>
<sequence>MKLWRDDNPQDFQQAITAFQEAIIATPTTNPNRQQYLDTLFSALVKKFDQTGDFIHLDTLVNSTPKDDSDRAMWLNNLSIELGRQYQRGSGQHYLDAAIRIAQYAVDTDLHEISALNTLSIHLKRRYQVTSSHGDLTEAIRLVRMAANLATEPGEDRAASFSNLAIYLRLEHDYGRTEQLLQDAIDAANESVKAAGNSPSSVHCLVALSSALEKRYEENGNIDDLKEAVRLSREAEERASNTQDGYPSLLNNLGGQLEVMYLQSGDVGLLDNSIEVTQRACDMAPEGHIDRAMILDNLATRIGRQFQHTGDSELLEESIKSSRLAVQGTEAKHIDLPERLNNLGNKLLLRHIRLPNIKDLDEAINVTKKAIELVIGKRSSYATLRNNLANLLQYKFRYSRDLAFLNEGIDILTDLVEEMERLPKNHPGVASKRHNLAVKLSQRYYFSGNSDDIDKAVDILERTVKNMTQEDQHLPVCLKSLGHGYQTQSMIRQDPPSKIDQALDCFVRASELPQAIPWMRINAVRQAIAILHQKKDWARADKLAGKAMALLPLVCSRHLSREDQVYAISQASGLAADQGSLALRLGEVNRALEHLEFGRGIILGYILDSRSEFNDLKLDHPDLANLYEELRSKANREFEPKASANEGWLLKERRDAVRELEGVVKRIQEHTKYGRFLKGPTIDELKGFATESPVVLVNVTDISSDAIILTKNHTKAISLPELQSRNAPTSLQQCFTQYSLSRAGNERDMSGEDDDDLEGNNLPNTLSWLWSKCVRHILEEMRQIGISLSSADPPRVWWVGSGIASSFPFHAARDISLDPEKDALRLVVSSYSPTIRTLQHSQSRVSSSVLSKGENPSILVVTMPKTPGQKPLDGAEAERRAIEKVCKGIYSIDDSLKSPTADDVSKAIPKSDILHFACHGKSDHVNPLNSHLLLQKRLGDKTVVDRLSASKLSRIAATGKARMVYLSACSTAQVPNSKLRDEGLHIASVFQVLGFLHAIGTLWSAGDDICVEIADGFYSHITQNSKTGFPNDQVARALRSAILSIQSRYPNNPEIWAQFVHFGV</sequence>
<dbReference type="PANTHER" id="PTHR19959:SF119">
    <property type="entry name" value="FUNGAL LIPASE-LIKE DOMAIN-CONTAINING PROTEIN"/>
    <property type="match status" value="1"/>
</dbReference>
<protein>
    <recommendedName>
        <fullName evidence="1">CHAT domain-containing protein</fullName>
    </recommendedName>
</protein>
<gene>
    <name evidence="2" type="ORF">CC78DRAFT_478747</name>
</gene>
<accession>A0A9P4JWY1</accession>
<reference evidence="3" key="1">
    <citation type="journal article" date="2020" name="Stud. Mycol.">
        <title>101 Dothideomycetes genomes: A test case for predicting lifestyles and emergence of pathogens.</title>
        <authorList>
            <person name="Haridas S."/>
            <person name="Albert R."/>
            <person name="Binder M."/>
            <person name="Bloem J."/>
            <person name="LaButti K."/>
            <person name="Salamov A."/>
            <person name="Andreopoulos B."/>
            <person name="Baker S."/>
            <person name="Barry K."/>
            <person name="Bills G."/>
            <person name="Bluhm B."/>
            <person name="Cannon C."/>
            <person name="Castanera R."/>
            <person name="Culley D."/>
            <person name="Daum C."/>
            <person name="Ezra D."/>
            <person name="Gonzalez J."/>
            <person name="Henrissat B."/>
            <person name="Kuo A."/>
            <person name="Liang C."/>
            <person name="Lipzen A."/>
            <person name="Lutzoni F."/>
            <person name="Magnuson J."/>
            <person name="Mondo S."/>
            <person name="Nolan M."/>
            <person name="Ohm R."/>
            <person name="Pangilinan J."/>
            <person name="Park H.-J."/>
            <person name="Ramirez L."/>
            <person name="Alfaro M."/>
            <person name="Sun H."/>
            <person name="Tritt A."/>
            <person name="Yoshinaga Y."/>
            <person name="Zwiers L.-H."/>
            <person name="Turgeon B."/>
            <person name="Goodwin S."/>
            <person name="Spatafora J."/>
            <person name="Crous P."/>
            <person name="Grigoriev I."/>
        </authorList>
    </citation>
    <scope>NUCLEOTIDE SEQUENCE [LARGE SCALE GENOMIC DNA]</scope>
    <source>
        <strain evidence="3">CBS 304.66</strain>
    </source>
</reference>
<keyword evidence="3" id="KW-1185">Reference proteome</keyword>
<dbReference type="Gene3D" id="1.25.40.10">
    <property type="entry name" value="Tetratricopeptide repeat domain"/>
    <property type="match status" value="2"/>
</dbReference>
<dbReference type="Proteomes" id="UP000800093">
    <property type="component" value="Unassembled WGS sequence"/>
</dbReference>
<dbReference type="InterPro" id="IPR024983">
    <property type="entry name" value="CHAT_dom"/>
</dbReference>
<organism evidence="2 3">
    <name type="scientific">Lojkania enalia</name>
    <dbReference type="NCBI Taxonomy" id="147567"/>
    <lineage>
        <taxon>Eukaryota</taxon>
        <taxon>Fungi</taxon>
        <taxon>Dikarya</taxon>
        <taxon>Ascomycota</taxon>
        <taxon>Pezizomycotina</taxon>
        <taxon>Dothideomycetes</taxon>
        <taxon>Pleosporomycetidae</taxon>
        <taxon>Pleosporales</taxon>
        <taxon>Pleosporales incertae sedis</taxon>
        <taxon>Lojkania</taxon>
    </lineage>
</organism>
<name>A0A9P4JWY1_9PLEO</name>
<evidence type="ECO:0000313" key="2">
    <source>
        <dbReference type="EMBL" id="KAF2258472.1"/>
    </source>
</evidence>
<evidence type="ECO:0000313" key="3">
    <source>
        <dbReference type="Proteomes" id="UP000800093"/>
    </source>
</evidence>
<dbReference type="EMBL" id="ML986763">
    <property type="protein sequence ID" value="KAF2258472.1"/>
    <property type="molecule type" value="Genomic_DNA"/>
</dbReference>
<dbReference type="AlphaFoldDB" id="A0A9P4JWY1"/>
<evidence type="ECO:0000259" key="1">
    <source>
        <dbReference type="Pfam" id="PF12770"/>
    </source>
</evidence>
<dbReference type="PANTHER" id="PTHR19959">
    <property type="entry name" value="KINESIN LIGHT CHAIN"/>
    <property type="match status" value="1"/>
</dbReference>
<comment type="caution">
    <text evidence="2">The sequence shown here is derived from an EMBL/GenBank/DDBJ whole genome shotgun (WGS) entry which is preliminary data.</text>
</comment>